<dbReference type="Gene3D" id="3.80.10.10">
    <property type="entry name" value="Ribonuclease Inhibitor"/>
    <property type="match status" value="1"/>
</dbReference>
<feature type="transmembrane region" description="Helical" evidence="1">
    <location>
        <begin position="20"/>
        <end position="38"/>
    </location>
</feature>
<keyword evidence="1" id="KW-0472">Membrane</keyword>
<dbReference type="InterPro" id="IPR032675">
    <property type="entry name" value="LRR_dom_sf"/>
</dbReference>
<evidence type="ECO:0000256" key="1">
    <source>
        <dbReference type="SAM" id="Phobius"/>
    </source>
</evidence>
<reference evidence="2" key="1">
    <citation type="submission" date="2018-10" db="EMBL/GenBank/DDBJ databases">
        <title>Hidden diversity of soil giant viruses.</title>
        <authorList>
            <person name="Schulz F."/>
            <person name="Alteio L."/>
            <person name="Goudeau D."/>
            <person name="Ryan E.M."/>
            <person name="Malmstrom R.R."/>
            <person name="Blanchard J."/>
            <person name="Woyke T."/>
        </authorList>
    </citation>
    <scope>NUCLEOTIDE SEQUENCE</scope>
    <source>
        <strain evidence="2">HYV1</strain>
    </source>
</reference>
<evidence type="ECO:0000313" key="2">
    <source>
        <dbReference type="EMBL" id="AYV82789.1"/>
    </source>
</evidence>
<accession>A0A3G5ABW6</accession>
<sequence length="233" mass="26649">MTNLRKLTIKHPELLYRNYMYYLTNLTYLGLINVPARLNIAALPLLQTLIIRTAAVLFTNFPLIRFDNLSHLEITGYCFGNGEINFQLLKNLTHLDLGASCIVNYHELSELKALKKLILRSCRYDPDVDISGLPSLISLEILEGRLRSFASGSKSLLTLTVEIYDAELDDNSLKAFPNLKHFSFVPMKGLSGDCFRYLDNLYCVTELHHKKLDKECIAELENRGIIVRHVKFI</sequence>
<protein>
    <submittedName>
        <fullName evidence="2">Uncharacterized protein</fullName>
    </submittedName>
</protein>
<proteinExistence type="predicted"/>
<keyword evidence="1" id="KW-1133">Transmembrane helix</keyword>
<dbReference type="EMBL" id="MK072384">
    <property type="protein sequence ID" value="AYV82789.1"/>
    <property type="molecule type" value="Genomic_DNA"/>
</dbReference>
<dbReference type="SUPFAM" id="SSF52047">
    <property type="entry name" value="RNI-like"/>
    <property type="match status" value="1"/>
</dbReference>
<keyword evidence="1" id="KW-0812">Transmembrane</keyword>
<gene>
    <name evidence="2" type="ORF">Hyperionvirus2_157</name>
</gene>
<name>A0A3G5ABW6_9VIRU</name>
<organism evidence="2">
    <name type="scientific">Hyperionvirus sp</name>
    <dbReference type="NCBI Taxonomy" id="2487770"/>
    <lineage>
        <taxon>Viruses</taxon>
        <taxon>Varidnaviria</taxon>
        <taxon>Bamfordvirae</taxon>
        <taxon>Nucleocytoviricota</taxon>
        <taxon>Megaviricetes</taxon>
        <taxon>Imitervirales</taxon>
        <taxon>Mimiviridae</taxon>
        <taxon>Klosneuvirinae</taxon>
    </lineage>
</organism>